<proteinExistence type="predicted"/>
<name>A0A3N5BXI2_9BACI</name>
<dbReference type="AlphaFoldDB" id="A0A3N5BXI2"/>
<evidence type="ECO:0000313" key="1">
    <source>
        <dbReference type="EMBL" id="RPF50575.1"/>
    </source>
</evidence>
<comment type="caution">
    <text evidence="1">The sequence shown here is derived from an EMBL/GenBank/DDBJ whole genome shotgun (WGS) entry which is preliminary data.</text>
</comment>
<keyword evidence="2" id="KW-1185">Reference proteome</keyword>
<dbReference type="RefSeq" id="WP_170158579.1">
    <property type="nucleotide sequence ID" value="NZ_RKRF01000012.1"/>
</dbReference>
<protein>
    <submittedName>
        <fullName evidence="1">Uncharacterized protein DUF3231</fullName>
    </submittedName>
</protein>
<reference evidence="1 2" key="1">
    <citation type="submission" date="2018-11" db="EMBL/GenBank/DDBJ databases">
        <title>Genomic Encyclopedia of Type Strains, Phase IV (KMG-IV): sequencing the most valuable type-strain genomes for metagenomic binning, comparative biology and taxonomic classification.</title>
        <authorList>
            <person name="Goeker M."/>
        </authorList>
    </citation>
    <scope>NUCLEOTIDE SEQUENCE [LARGE SCALE GENOMIC DNA]</scope>
    <source>
        <strain evidence="1 2">DSM 18090</strain>
    </source>
</reference>
<sequence>MEKISLTTNEIGTMWTQHVQNSLYVQILRYFTHTVEDEDTLNLLNEALALSISIEQNIRTIFQHEGIPVPNAFKDSDVNLDAEKLFEDPFMIQFLEQTLKAGLLAHGTSLMTSVRRDIREYFTGTLNNSIQLFNKCMDLALQKGLLIRPPSLTVQPDVEFVESKKYMSMFSNRPLNTIELTHLFENIKTNTVGVMISMAFAQTTDNEEVKKYMKRGVKISQKHVRLFGKTMEDSFIDAPMGPNSYVTNSTNRVFSDKLMMHFMSVLSAAGQGNYSTASTASLRYDLTLTYQRLSAEIGLYAKDGADIMVKHGWLEEPPQAPDRKNLFHS</sequence>
<dbReference type="InterPro" id="IPR021617">
    <property type="entry name" value="DUF3231"/>
</dbReference>
<dbReference type="Pfam" id="PF11553">
    <property type="entry name" value="DUF3231"/>
    <property type="match status" value="2"/>
</dbReference>
<evidence type="ECO:0000313" key="2">
    <source>
        <dbReference type="Proteomes" id="UP000276443"/>
    </source>
</evidence>
<dbReference type="Proteomes" id="UP000276443">
    <property type="component" value="Unassembled WGS sequence"/>
</dbReference>
<gene>
    <name evidence="1" type="ORF">EDC24_2542</name>
</gene>
<dbReference type="EMBL" id="RKRF01000012">
    <property type="protein sequence ID" value="RPF50575.1"/>
    <property type="molecule type" value="Genomic_DNA"/>
</dbReference>
<organism evidence="1 2">
    <name type="scientific">Aquisalibacillus elongatus</name>
    <dbReference type="NCBI Taxonomy" id="485577"/>
    <lineage>
        <taxon>Bacteria</taxon>
        <taxon>Bacillati</taxon>
        <taxon>Bacillota</taxon>
        <taxon>Bacilli</taxon>
        <taxon>Bacillales</taxon>
        <taxon>Bacillaceae</taxon>
        <taxon>Aquisalibacillus</taxon>
    </lineage>
</organism>
<accession>A0A3N5BXI2</accession>
<dbReference type="InterPro" id="IPR012347">
    <property type="entry name" value="Ferritin-like"/>
</dbReference>
<dbReference type="Gene3D" id="1.20.1260.10">
    <property type="match status" value="2"/>
</dbReference>